<dbReference type="InterPro" id="IPR012677">
    <property type="entry name" value="Nucleotide-bd_a/b_plait_sf"/>
</dbReference>
<keyword evidence="4 6" id="KW-0689">Ribosomal protein</keyword>
<dbReference type="SUPFAM" id="SSF54189">
    <property type="entry name" value="Ribosomal proteins S24e, L23 and L15e"/>
    <property type="match status" value="1"/>
</dbReference>
<dbReference type="EMBL" id="VUNS01000008">
    <property type="protein sequence ID" value="MST97231.1"/>
    <property type="molecule type" value="Genomic_DNA"/>
</dbReference>
<evidence type="ECO:0000256" key="1">
    <source>
        <dbReference type="ARBA" id="ARBA00006700"/>
    </source>
</evidence>
<accession>A0A844G3M3</accession>
<dbReference type="Proteomes" id="UP000435649">
    <property type="component" value="Unassembled WGS sequence"/>
</dbReference>
<gene>
    <name evidence="6" type="primary">rplW</name>
    <name evidence="7" type="ORF">FYJ85_09265</name>
</gene>
<proteinExistence type="inferred from homology"/>
<name>A0A844G3M3_9BACT</name>
<evidence type="ECO:0000313" key="7">
    <source>
        <dbReference type="EMBL" id="MST97231.1"/>
    </source>
</evidence>
<dbReference type="GO" id="GO:0006412">
    <property type="term" value="P:translation"/>
    <property type="evidence" value="ECO:0007669"/>
    <property type="project" value="UniProtKB-UniRule"/>
</dbReference>
<dbReference type="NCBIfam" id="NF004359">
    <property type="entry name" value="PRK05738.1-3"/>
    <property type="match status" value="1"/>
</dbReference>
<evidence type="ECO:0000256" key="5">
    <source>
        <dbReference type="ARBA" id="ARBA00023274"/>
    </source>
</evidence>
<dbReference type="NCBIfam" id="NF004363">
    <property type="entry name" value="PRK05738.2-4"/>
    <property type="match status" value="1"/>
</dbReference>
<dbReference type="FunFam" id="3.30.70.330:FF:000001">
    <property type="entry name" value="50S ribosomal protein L23"/>
    <property type="match status" value="1"/>
</dbReference>
<comment type="subunit">
    <text evidence="6">Part of the 50S ribosomal subunit. Contacts protein L29, and trigger factor when it is bound to the ribosome.</text>
</comment>
<evidence type="ECO:0000313" key="8">
    <source>
        <dbReference type="Proteomes" id="UP000435649"/>
    </source>
</evidence>
<dbReference type="GO" id="GO:0005840">
    <property type="term" value="C:ribosome"/>
    <property type="evidence" value="ECO:0007669"/>
    <property type="project" value="UniProtKB-KW"/>
</dbReference>
<dbReference type="InterPro" id="IPR013025">
    <property type="entry name" value="Ribosomal_uL23-like"/>
</dbReference>
<dbReference type="HAMAP" id="MF_01369_B">
    <property type="entry name" value="Ribosomal_uL23_B"/>
    <property type="match status" value="1"/>
</dbReference>
<comment type="similarity">
    <text evidence="1 6">Belongs to the universal ribosomal protein uL23 family.</text>
</comment>
<evidence type="ECO:0000256" key="4">
    <source>
        <dbReference type="ARBA" id="ARBA00022980"/>
    </source>
</evidence>
<dbReference type="GO" id="GO:1990904">
    <property type="term" value="C:ribonucleoprotein complex"/>
    <property type="evidence" value="ECO:0007669"/>
    <property type="project" value="UniProtKB-KW"/>
</dbReference>
<keyword evidence="3 6" id="KW-0694">RNA-binding</keyword>
<sequence>MRSAFDIIIAPVVTEKCNAQAQASKYVFKVKTDAEKIEIGRAIEELFKVKVKSVNVMNCMGKARRAGRTNKMGRRADWKKAIVTLSEGSIEII</sequence>
<evidence type="ECO:0000256" key="2">
    <source>
        <dbReference type="ARBA" id="ARBA00022730"/>
    </source>
</evidence>
<evidence type="ECO:0000256" key="6">
    <source>
        <dbReference type="HAMAP-Rule" id="MF_01369"/>
    </source>
</evidence>
<dbReference type="RefSeq" id="WP_106054179.1">
    <property type="nucleotide sequence ID" value="NZ_CALXOB010000051.1"/>
</dbReference>
<dbReference type="AlphaFoldDB" id="A0A844G3M3"/>
<dbReference type="GO" id="GO:0003735">
    <property type="term" value="F:structural constituent of ribosome"/>
    <property type="evidence" value="ECO:0007669"/>
    <property type="project" value="InterPro"/>
</dbReference>
<dbReference type="InterPro" id="IPR012678">
    <property type="entry name" value="Ribosomal_uL23/eL15/eS24_sf"/>
</dbReference>
<keyword evidence="2 6" id="KW-0699">rRNA-binding</keyword>
<comment type="caution">
    <text evidence="7">The sequence shown here is derived from an EMBL/GenBank/DDBJ whole genome shotgun (WGS) entry which is preliminary data.</text>
</comment>
<evidence type="ECO:0000256" key="3">
    <source>
        <dbReference type="ARBA" id="ARBA00022884"/>
    </source>
</evidence>
<organism evidence="7 8">
    <name type="scientific">Victivallis lenta</name>
    <dbReference type="NCBI Taxonomy" id="2606640"/>
    <lineage>
        <taxon>Bacteria</taxon>
        <taxon>Pseudomonadati</taxon>
        <taxon>Lentisphaerota</taxon>
        <taxon>Lentisphaeria</taxon>
        <taxon>Victivallales</taxon>
        <taxon>Victivallaceae</taxon>
        <taxon>Victivallis</taxon>
    </lineage>
</organism>
<dbReference type="GO" id="GO:0019843">
    <property type="term" value="F:rRNA binding"/>
    <property type="evidence" value="ECO:0007669"/>
    <property type="project" value="UniProtKB-UniRule"/>
</dbReference>
<dbReference type="PANTHER" id="PTHR11620">
    <property type="entry name" value="60S RIBOSOMAL PROTEIN L23A"/>
    <property type="match status" value="1"/>
</dbReference>
<protein>
    <recommendedName>
        <fullName evidence="6">Large ribosomal subunit protein uL23</fullName>
    </recommendedName>
</protein>
<dbReference type="Gene3D" id="3.30.70.330">
    <property type="match status" value="1"/>
</dbReference>
<keyword evidence="8" id="KW-1185">Reference proteome</keyword>
<dbReference type="Pfam" id="PF00276">
    <property type="entry name" value="Ribosomal_L23"/>
    <property type="match status" value="1"/>
</dbReference>
<keyword evidence="5 6" id="KW-0687">Ribonucleoprotein</keyword>
<reference evidence="7 8" key="1">
    <citation type="submission" date="2019-08" db="EMBL/GenBank/DDBJ databases">
        <title>In-depth cultivation of the pig gut microbiome towards novel bacterial diversity and tailored functional studies.</title>
        <authorList>
            <person name="Wylensek D."/>
            <person name="Hitch T.C.A."/>
            <person name="Clavel T."/>
        </authorList>
    </citation>
    <scope>NUCLEOTIDE SEQUENCE [LARGE SCALE GENOMIC DNA]</scope>
    <source>
        <strain evidence="7 8">BBE-744-WT-12</strain>
    </source>
</reference>
<comment type="function">
    <text evidence="6">One of the early assembly proteins it binds 23S rRNA. One of the proteins that surrounds the polypeptide exit tunnel on the outside of the ribosome. Forms the main docking site for trigger factor binding to the ribosome.</text>
</comment>